<evidence type="ECO:0000313" key="2">
    <source>
        <dbReference type="EMBL" id="KAK7860652.1"/>
    </source>
</evidence>
<comment type="caution">
    <text evidence="2">The sequence shown here is derived from an EMBL/GenBank/DDBJ whole genome shotgun (WGS) entry which is preliminary data.</text>
</comment>
<dbReference type="PANTHER" id="PTHR31170:SF25">
    <property type="entry name" value="BNAA09G04570D PROTEIN"/>
    <property type="match status" value="1"/>
</dbReference>
<protein>
    <submittedName>
        <fullName evidence="2">Upf0481 protein</fullName>
    </submittedName>
</protein>
<evidence type="ECO:0000313" key="3">
    <source>
        <dbReference type="Proteomes" id="UP000237347"/>
    </source>
</evidence>
<name>A0AAW0MCS6_QUESU</name>
<reference evidence="2 3" key="1">
    <citation type="journal article" date="2018" name="Sci. Data">
        <title>The draft genome sequence of cork oak.</title>
        <authorList>
            <person name="Ramos A.M."/>
            <person name="Usie A."/>
            <person name="Barbosa P."/>
            <person name="Barros P.M."/>
            <person name="Capote T."/>
            <person name="Chaves I."/>
            <person name="Simoes F."/>
            <person name="Abreu I."/>
            <person name="Carrasquinho I."/>
            <person name="Faro C."/>
            <person name="Guimaraes J.B."/>
            <person name="Mendonca D."/>
            <person name="Nobrega F."/>
            <person name="Rodrigues L."/>
            <person name="Saibo N.J.M."/>
            <person name="Varela M.C."/>
            <person name="Egas C."/>
            <person name="Matos J."/>
            <person name="Miguel C.M."/>
            <person name="Oliveira M.M."/>
            <person name="Ricardo C.P."/>
            <person name="Goncalves S."/>
        </authorList>
    </citation>
    <scope>NUCLEOTIDE SEQUENCE [LARGE SCALE GENOMIC DNA]</scope>
    <source>
        <strain evidence="3">cv. HL8</strain>
    </source>
</reference>
<dbReference type="InterPro" id="IPR004158">
    <property type="entry name" value="DUF247_pln"/>
</dbReference>
<dbReference type="EMBL" id="PKMF04000005">
    <property type="protein sequence ID" value="KAK7860652.1"/>
    <property type="molecule type" value="Genomic_DNA"/>
</dbReference>
<feature type="region of interest" description="Disordered" evidence="1">
    <location>
        <begin position="1"/>
        <end position="40"/>
    </location>
</feature>
<proteinExistence type="predicted"/>
<keyword evidence="3" id="KW-1185">Reference proteome</keyword>
<dbReference type="Pfam" id="PF03140">
    <property type="entry name" value="DUF247"/>
    <property type="match status" value="2"/>
</dbReference>
<sequence>MEGAQVNVSSNVARRSEESEASPRVQTPAEQNSEGETRTDVMLEINDTEGQEQEEPLISREWSWTIFRVPAHVREVDEGAYNPKIVSIGPFHHNEPGLRSAMEVQKQRILNRLLDRTRQLNLEMCLENAMRELEGKTRECYSEHFEGINSAGFVQMMVLDGCFIVELLRLYGKTYKKIFELTTFKRKFTPLNKLALRFFEPLRIGRGKLAKNISNKRGEYPHLLALFHSTFIPSDHKYQSLPIKKVRWNQYDNVPGKGWVQNAKSLHSAGITFRKKTSNNLLDIKFESEELMIPTLFIDDGTGPLLRNLIAFEQSNRYVAPFFSCLAVFLSCLVDTTDDINILRNAGIIIQVKGGNEEVVNLLNSLNKELEIDMDDCCITKQIEDINRYYKSTRAKIISIVKIVMTKINFVNIVLSYLSFLQTTSSSLFRTSNDDSLAPSPSPF</sequence>
<dbReference type="AlphaFoldDB" id="A0AAW0MCS6"/>
<feature type="compositionally biased region" description="Polar residues" evidence="1">
    <location>
        <begin position="24"/>
        <end position="34"/>
    </location>
</feature>
<feature type="compositionally biased region" description="Polar residues" evidence="1">
    <location>
        <begin position="1"/>
        <end position="13"/>
    </location>
</feature>
<dbReference type="Proteomes" id="UP000237347">
    <property type="component" value="Unassembled WGS sequence"/>
</dbReference>
<dbReference type="PANTHER" id="PTHR31170">
    <property type="entry name" value="BNAC04G53230D PROTEIN"/>
    <property type="match status" value="1"/>
</dbReference>
<evidence type="ECO:0000256" key="1">
    <source>
        <dbReference type="SAM" id="MobiDB-lite"/>
    </source>
</evidence>
<gene>
    <name evidence="2" type="ORF">CFP56_033285</name>
</gene>
<organism evidence="2 3">
    <name type="scientific">Quercus suber</name>
    <name type="common">Cork oak</name>
    <dbReference type="NCBI Taxonomy" id="58331"/>
    <lineage>
        <taxon>Eukaryota</taxon>
        <taxon>Viridiplantae</taxon>
        <taxon>Streptophyta</taxon>
        <taxon>Embryophyta</taxon>
        <taxon>Tracheophyta</taxon>
        <taxon>Spermatophyta</taxon>
        <taxon>Magnoliopsida</taxon>
        <taxon>eudicotyledons</taxon>
        <taxon>Gunneridae</taxon>
        <taxon>Pentapetalae</taxon>
        <taxon>rosids</taxon>
        <taxon>fabids</taxon>
        <taxon>Fagales</taxon>
        <taxon>Fagaceae</taxon>
        <taxon>Quercus</taxon>
    </lineage>
</organism>
<accession>A0AAW0MCS6</accession>